<name>A0A224YI61_9ACAR</name>
<evidence type="ECO:0000313" key="1">
    <source>
        <dbReference type="EMBL" id="MAA15429.1"/>
    </source>
</evidence>
<organism evidence="1">
    <name type="scientific">Rhipicephalus zambeziensis</name>
    <dbReference type="NCBI Taxonomy" id="60191"/>
    <lineage>
        <taxon>Eukaryota</taxon>
        <taxon>Metazoa</taxon>
        <taxon>Ecdysozoa</taxon>
        <taxon>Arthropoda</taxon>
        <taxon>Chelicerata</taxon>
        <taxon>Arachnida</taxon>
        <taxon>Acari</taxon>
        <taxon>Parasitiformes</taxon>
        <taxon>Ixodida</taxon>
        <taxon>Ixodoidea</taxon>
        <taxon>Ixodidae</taxon>
        <taxon>Rhipicephalinae</taxon>
        <taxon>Rhipicephalus</taxon>
        <taxon>Rhipicephalus</taxon>
    </lineage>
</organism>
<dbReference type="InterPro" id="IPR012674">
    <property type="entry name" value="Calycin"/>
</dbReference>
<protein>
    <submittedName>
        <fullName evidence="1">Lipocalin</fullName>
    </submittedName>
</protein>
<accession>A0A224YI61</accession>
<proteinExistence type="predicted"/>
<dbReference type="Gene3D" id="2.40.128.20">
    <property type="match status" value="1"/>
</dbReference>
<dbReference type="EMBL" id="GFPF01004283">
    <property type="protein sequence ID" value="MAA15429.1"/>
    <property type="molecule type" value="Transcribed_RNA"/>
</dbReference>
<reference evidence="1" key="1">
    <citation type="journal article" date="2017" name="Parasit. Vectors">
        <title>Sialotranscriptomics of Rhipicephalus zambeziensis reveals intricate expression profiles of secretory proteins and suggests tight temporal transcriptional regulation during blood-feeding.</title>
        <authorList>
            <person name="de Castro M.H."/>
            <person name="de Klerk D."/>
            <person name="Pienaar R."/>
            <person name="Rees D.J.G."/>
            <person name="Mans B.J."/>
        </authorList>
    </citation>
    <scope>NUCLEOTIDE SEQUENCE</scope>
    <source>
        <tissue evidence="1">Salivary glands</tissue>
    </source>
</reference>
<sequence>MDNILKNNTPIHVRLGNYENETYPACEESVNVGPTGVGYHNLTYVELTNGTGVKKIGPWHERDAYIYVGTTAMVPTVLINAHKGQTLDPVVSGAFTVLFANTNCFVLGINTTYGNSSCSLWEQNDVGNATREVCSDAFMVNCSSTFGWHQYRYNKAVCDLANVLKSTSVYLSSPLEL</sequence>
<dbReference type="AlphaFoldDB" id="A0A224YI61"/>